<evidence type="ECO:0000313" key="2">
    <source>
        <dbReference type="EMBL" id="SCM59206.1"/>
    </source>
</evidence>
<evidence type="ECO:0000313" key="3">
    <source>
        <dbReference type="Proteomes" id="UP000178485"/>
    </source>
</evidence>
<dbReference type="Proteomes" id="UP000178485">
    <property type="component" value="Chromosome i"/>
</dbReference>
<dbReference type="Gene3D" id="3.10.180.10">
    <property type="entry name" value="2,3-Dihydroxybiphenyl 1,2-Dioxygenase, domain 1"/>
    <property type="match status" value="1"/>
</dbReference>
<dbReference type="KEGG" id="pmuc:ING2E5A_2404"/>
<dbReference type="EMBL" id="LT608328">
    <property type="protein sequence ID" value="SCM59206.1"/>
    <property type="molecule type" value="Genomic_DNA"/>
</dbReference>
<dbReference type="InterPro" id="IPR028973">
    <property type="entry name" value="PhnB-like"/>
</dbReference>
<dbReference type="Pfam" id="PF06983">
    <property type="entry name" value="3-dmu-9_3-mt"/>
    <property type="match status" value="1"/>
</dbReference>
<reference evidence="2 3" key="1">
    <citation type="submission" date="2016-08" db="EMBL/GenBank/DDBJ databases">
        <authorList>
            <person name="Seilhamer J.J."/>
        </authorList>
    </citation>
    <scope>NUCLEOTIDE SEQUENCE [LARGE SCALE GENOMIC DNA]</scope>
    <source>
        <strain evidence="2">ING2-E5A</strain>
    </source>
</reference>
<protein>
    <submittedName>
        <fullName evidence="2">Protein PhnB</fullName>
    </submittedName>
</protein>
<dbReference type="PANTHER" id="PTHR33990:SF1">
    <property type="entry name" value="PROTEIN YJDN"/>
    <property type="match status" value="1"/>
</dbReference>
<dbReference type="STRING" id="1642646.ING2E5A_2404"/>
<organism evidence="2 3">
    <name type="scientific">Petrimonas mucosa</name>
    <dbReference type="NCBI Taxonomy" id="1642646"/>
    <lineage>
        <taxon>Bacteria</taxon>
        <taxon>Pseudomonadati</taxon>
        <taxon>Bacteroidota</taxon>
        <taxon>Bacteroidia</taxon>
        <taxon>Bacteroidales</taxon>
        <taxon>Dysgonomonadaceae</taxon>
        <taxon>Petrimonas</taxon>
    </lineage>
</organism>
<keyword evidence="3" id="KW-1185">Reference proteome</keyword>
<dbReference type="SUPFAM" id="SSF54593">
    <property type="entry name" value="Glyoxalase/Bleomycin resistance protein/Dihydroxybiphenyl dioxygenase"/>
    <property type="match status" value="1"/>
</dbReference>
<sequence>MAKLNPYLNFDGTCEEAFLFYRSVFGGEFRGEIFKMKDIPDMEIPAGAENRVMHVALPVGDDLLMGSDTYPGQPFVVGNNNYISIFPESREEADRLFEALSEGGEVEMPMADQFWGDYFGSLKDCFGIQWMINYPSQDQ</sequence>
<dbReference type="CDD" id="cd06588">
    <property type="entry name" value="PhnB_like"/>
    <property type="match status" value="1"/>
</dbReference>
<dbReference type="PANTHER" id="PTHR33990">
    <property type="entry name" value="PROTEIN YJDN-RELATED"/>
    <property type="match status" value="1"/>
</dbReference>
<accession>A0A1G4G9H0</accession>
<dbReference type="InterPro" id="IPR029068">
    <property type="entry name" value="Glyas_Bleomycin-R_OHBP_Dase"/>
</dbReference>
<name>A0A1G4G9H0_9BACT</name>
<evidence type="ECO:0000259" key="1">
    <source>
        <dbReference type="Pfam" id="PF06983"/>
    </source>
</evidence>
<dbReference type="AlphaFoldDB" id="A0A1G4G9H0"/>
<feature type="domain" description="PhnB-like" evidence="1">
    <location>
        <begin position="3"/>
        <end position="132"/>
    </location>
</feature>
<gene>
    <name evidence="2" type="primary">phnB</name>
    <name evidence="2" type="ORF">ING2E5A_2404</name>
</gene>
<dbReference type="RefSeq" id="WP_071138346.1">
    <property type="nucleotide sequence ID" value="NZ_LT608328.1"/>
</dbReference>
<proteinExistence type="predicted"/>